<keyword evidence="3" id="KW-1185">Reference proteome</keyword>
<evidence type="ECO:0000256" key="1">
    <source>
        <dbReference type="SAM" id="MobiDB-lite"/>
    </source>
</evidence>
<accession>A0A3N4HWL7</accession>
<feature type="region of interest" description="Disordered" evidence="1">
    <location>
        <begin position="41"/>
        <end position="66"/>
    </location>
</feature>
<feature type="compositionally biased region" description="Basic residues" evidence="1">
    <location>
        <begin position="47"/>
        <end position="64"/>
    </location>
</feature>
<gene>
    <name evidence="2" type="ORF">BJ508DRAFT_310053</name>
</gene>
<dbReference type="EMBL" id="ML119724">
    <property type="protein sequence ID" value="RPA77587.1"/>
    <property type="molecule type" value="Genomic_DNA"/>
</dbReference>
<evidence type="ECO:0000313" key="2">
    <source>
        <dbReference type="EMBL" id="RPA77587.1"/>
    </source>
</evidence>
<dbReference type="Proteomes" id="UP000275078">
    <property type="component" value="Unassembled WGS sequence"/>
</dbReference>
<dbReference type="AlphaFoldDB" id="A0A3N4HWL7"/>
<reference evidence="2 3" key="1">
    <citation type="journal article" date="2018" name="Nat. Ecol. Evol.">
        <title>Pezizomycetes genomes reveal the molecular basis of ectomycorrhizal truffle lifestyle.</title>
        <authorList>
            <person name="Murat C."/>
            <person name="Payen T."/>
            <person name="Noel B."/>
            <person name="Kuo A."/>
            <person name="Morin E."/>
            <person name="Chen J."/>
            <person name="Kohler A."/>
            <person name="Krizsan K."/>
            <person name="Balestrini R."/>
            <person name="Da Silva C."/>
            <person name="Montanini B."/>
            <person name="Hainaut M."/>
            <person name="Levati E."/>
            <person name="Barry K.W."/>
            <person name="Belfiori B."/>
            <person name="Cichocki N."/>
            <person name="Clum A."/>
            <person name="Dockter R.B."/>
            <person name="Fauchery L."/>
            <person name="Guy J."/>
            <person name="Iotti M."/>
            <person name="Le Tacon F."/>
            <person name="Lindquist E.A."/>
            <person name="Lipzen A."/>
            <person name="Malagnac F."/>
            <person name="Mello A."/>
            <person name="Molinier V."/>
            <person name="Miyauchi S."/>
            <person name="Poulain J."/>
            <person name="Riccioni C."/>
            <person name="Rubini A."/>
            <person name="Sitrit Y."/>
            <person name="Splivallo R."/>
            <person name="Traeger S."/>
            <person name="Wang M."/>
            <person name="Zifcakova L."/>
            <person name="Wipf D."/>
            <person name="Zambonelli A."/>
            <person name="Paolocci F."/>
            <person name="Nowrousian M."/>
            <person name="Ottonello S."/>
            <person name="Baldrian P."/>
            <person name="Spatafora J.W."/>
            <person name="Henrissat B."/>
            <person name="Nagy L.G."/>
            <person name="Aury J.M."/>
            <person name="Wincker P."/>
            <person name="Grigoriev I.V."/>
            <person name="Bonfante P."/>
            <person name="Martin F.M."/>
        </authorList>
    </citation>
    <scope>NUCLEOTIDE SEQUENCE [LARGE SCALE GENOMIC DNA]</scope>
    <source>
        <strain evidence="2 3">RN42</strain>
    </source>
</reference>
<protein>
    <submittedName>
        <fullName evidence="2">Uncharacterized protein</fullName>
    </submittedName>
</protein>
<sequence length="113" mass="13729">MYTENTLRVTKWIEQLHYMSRPTYERESWRTVLHQPVTDEDCTYPSIKKKNKKKKKKKKKRTKTKAMPVSMSNLIILTYSNILPRHKEFSRLTSTWQNERERMVHEIKMSLGQ</sequence>
<name>A0A3N4HWL7_ASCIM</name>
<evidence type="ECO:0000313" key="3">
    <source>
        <dbReference type="Proteomes" id="UP000275078"/>
    </source>
</evidence>
<organism evidence="2 3">
    <name type="scientific">Ascobolus immersus RN42</name>
    <dbReference type="NCBI Taxonomy" id="1160509"/>
    <lineage>
        <taxon>Eukaryota</taxon>
        <taxon>Fungi</taxon>
        <taxon>Dikarya</taxon>
        <taxon>Ascomycota</taxon>
        <taxon>Pezizomycotina</taxon>
        <taxon>Pezizomycetes</taxon>
        <taxon>Pezizales</taxon>
        <taxon>Ascobolaceae</taxon>
        <taxon>Ascobolus</taxon>
    </lineage>
</organism>
<proteinExistence type="predicted"/>